<evidence type="ECO:0000313" key="2">
    <source>
        <dbReference type="EMBL" id="MUN39446.1"/>
    </source>
</evidence>
<organism evidence="2 3">
    <name type="scientific">Actinomadura litoris</name>
    <dbReference type="NCBI Taxonomy" id="2678616"/>
    <lineage>
        <taxon>Bacteria</taxon>
        <taxon>Bacillati</taxon>
        <taxon>Actinomycetota</taxon>
        <taxon>Actinomycetes</taxon>
        <taxon>Streptosporangiales</taxon>
        <taxon>Thermomonosporaceae</taxon>
        <taxon>Actinomadura</taxon>
    </lineage>
</organism>
<dbReference type="EMBL" id="WOFH01000008">
    <property type="protein sequence ID" value="MUN39446.1"/>
    <property type="molecule type" value="Genomic_DNA"/>
</dbReference>
<protein>
    <submittedName>
        <fullName evidence="2">Acyl carrier protein</fullName>
    </submittedName>
</protein>
<proteinExistence type="predicted"/>
<reference evidence="2 3" key="1">
    <citation type="submission" date="2019-11" db="EMBL/GenBank/DDBJ databases">
        <authorList>
            <person name="Cao P."/>
        </authorList>
    </citation>
    <scope>NUCLEOTIDE SEQUENCE [LARGE SCALE GENOMIC DNA]</scope>
    <source>
        <strain evidence="2 3">NEAU-AAG5</strain>
    </source>
</reference>
<dbReference type="Gene3D" id="1.10.1200.10">
    <property type="entry name" value="ACP-like"/>
    <property type="match status" value="1"/>
</dbReference>
<dbReference type="Proteomes" id="UP000432015">
    <property type="component" value="Unassembled WGS sequence"/>
</dbReference>
<dbReference type="Pfam" id="PF00550">
    <property type="entry name" value="PP-binding"/>
    <property type="match status" value="1"/>
</dbReference>
<dbReference type="InterPro" id="IPR036736">
    <property type="entry name" value="ACP-like_sf"/>
</dbReference>
<evidence type="ECO:0000259" key="1">
    <source>
        <dbReference type="PROSITE" id="PS50075"/>
    </source>
</evidence>
<dbReference type="PROSITE" id="PS50075">
    <property type="entry name" value="CARRIER"/>
    <property type="match status" value="1"/>
</dbReference>
<dbReference type="AlphaFoldDB" id="A0A7K1L5B3"/>
<dbReference type="InterPro" id="IPR009081">
    <property type="entry name" value="PP-bd_ACP"/>
</dbReference>
<sequence length="75" mass="7949">MTTIDDFITLVRDELGLEVTPADADRSLDEVAGWDSVHLLALAGALERATGRGLVLPDLLEARSLAGIYQVAVAT</sequence>
<accession>A0A7K1L5B3</accession>
<keyword evidence="3" id="KW-1185">Reference proteome</keyword>
<feature type="domain" description="Carrier" evidence="1">
    <location>
        <begin position="1"/>
        <end position="75"/>
    </location>
</feature>
<name>A0A7K1L5B3_9ACTN</name>
<evidence type="ECO:0000313" key="3">
    <source>
        <dbReference type="Proteomes" id="UP000432015"/>
    </source>
</evidence>
<dbReference type="RefSeq" id="WP_156218611.1">
    <property type="nucleotide sequence ID" value="NZ_WOFH01000008.1"/>
</dbReference>
<gene>
    <name evidence="2" type="ORF">GNZ18_23005</name>
</gene>
<dbReference type="SUPFAM" id="SSF47336">
    <property type="entry name" value="ACP-like"/>
    <property type="match status" value="1"/>
</dbReference>
<comment type="caution">
    <text evidence="2">The sequence shown here is derived from an EMBL/GenBank/DDBJ whole genome shotgun (WGS) entry which is preliminary data.</text>
</comment>